<evidence type="ECO:0000256" key="1">
    <source>
        <dbReference type="ARBA" id="ARBA00023015"/>
    </source>
</evidence>
<keyword evidence="4" id="KW-0804">Transcription</keyword>
<dbReference type="Pfam" id="PF04542">
    <property type="entry name" value="Sigma70_r2"/>
    <property type="match status" value="1"/>
</dbReference>
<dbReference type="InterPro" id="IPR007627">
    <property type="entry name" value="RNA_pol_sigma70_r2"/>
</dbReference>
<dbReference type="SUPFAM" id="SSF88659">
    <property type="entry name" value="Sigma3 and sigma4 domains of RNA polymerase sigma factors"/>
    <property type="match status" value="2"/>
</dbReference>
<dbReference type="InterPro" id="IPR007630">
    <property type="entry name" value="RNA_pol_sigma70_r4"/>
</dbReference>
<gene>
    <name evidence="6" type="ORF">UR61_C0008G0010</name>
</gene>
<dbReference type="Gene3D" id="1.20.140.160">
    <property type="match status" value="1"/>
</dbReference>
<dbReference type="InterPro" id="IPR050239">
    <property type="entry name" value="Sigma-70_RNA_pol_init_factors"/>
</dbReference>
<feature type="domain" description="RNA polymerase sigma-70" evidence="5">
    <location>
        <begin position="123"/>
        <end position="136"/>
    </location>
</feature>
<dbReference type="PROSITE" id="PS00715">
    <property type="entry name" value="SIGMA70_1"/>
    <property type="match status" value="1"/>
</dbReference>
<dbReference type="GO" id="GO:0016987">
    <property type="term" value="F:sigma factor activity"/>
    <property type="evidence" value="ECO:0007669"/>
    <property type="project" value="UniProtKB-KW"/>
</dbReference>
<accession>A0A0G0EEZ3</accession>
<dbReference type="GO" id="GO:0003677">
    <property type="term" value="F:DNA binding"/>
    <property type="evidence" value="ECO:0007669"/>
    <property type="project" value="UniProtKB-KW"/>
</dbReference>
<organism evidence="6 7">
    <name type="scientific">candidate division WS6 bacterium GW2011_GWE1_34_7</name>
    <dbReference type="NCBI Taxonomy" id="1619093"/>
    <lineage>
        <taxon>Bacteria</taxon>
        <taxon>Candidatus Dojkabacteria</taxon>
    </lineage>
</organism>
<dbReference type="AlphaFoldDB" id="A0A0G0EEZ3"/>
<dbReference type="NCBIfam" id="TIGR02937">
    <property type="entry name" value="sigma70-ECF"/>
    <property type="match status" value="1"/>
</dbReference>
<dbReference type="InterPro" id="IPR014284">
    <property type="entry name" value="RNA_pol_sigma-70_dom"/>
</dbReference>
<evidence type="ECO:0000256" key="4">
    <source>
        <dbReference type="ARBA" id="ARBA00023163"/>
    </source>
</evidence>
<name>A0A0G0EEZ3_9BACT</name>
<comment type="caution">
    <text evidence="6">The sequence shown here is derived from an EMBL/GenBank/DDBJ whole genome shotgun (WGS) entry which is preliminary data.</text>
</comment>
<dbReference type="SUPFAM" id="SSF88946">
    <property type="entry name" value="Sigma2 domain of RNA polymerase sigma factors"/>
    <property type="match status" value="1"/>
</dbReference>
<protein>
    <submittedName>
        <fullName evidence="6">RNA polymerase sigma factor</fullName>
    </submittedName>
</protein>
<dbReference type="PRINTS" id="PR00046">
    <property type="entry name" value="SIGMA70FCT"/>
</dbReference>
<keyword evidence="2" id="KW-0731">Sigma factor</keyword>
<sequence length="328" mass="37776">MIEKQTEENITSNSLHKELENIEQRVLEQVLISQEDTHSFGDGRNNRYFLNLEEEIILAKAKDLGTEALETCEKSNGNLCNEKKQELEHLIELGNKAIELFLLTNQGLIVSIAKRYKEIDLDDLIQEGNIGLLTAIRKYDYTRGCRFSTHATWWVRAAIYQAYAQQRLTIRLPMYRHREVKSFLYIKQLLQHRLKRLPTEEEIASEMGIDIAKITQIQRSIHSMISLDLSATKDDDQTVGELLPSPEPPMEDVVLNRILTNDILDLISTLPEQYSKILLMRNGFPNGITYSREQIANTLGIPITSIRTLEKNALEALKIALFKQEQRI</sequence>
<dbReference type="InterPro" id="IPR000943">
    <property type="entry name" value="RNA_pol_sigma70"/>
</dbReference>
<dbReference type="PANTHER" id="PTHR30603:SF47">
    <property type="entry name" value="RNA POLYMERASE SIGMA FACTOR SIGD, CHLOROPLASTIC"/>
    <property type="match status" value="1"/>
</dbReference>
<keyword evidence="1" id="KW-0805">Transcription regulation</keyword>
<dbReference type="InterPro" id="IPR013325">
    <property type="entry name" value="RNA_pol_sigma_r2"/>
</dbReference>
<evidence type="ECO:0000256" key="3">
    <source>
        <dbReference type="ARBA" id="ARBA00023125"/>
    </source>
</evidence>
<evidence type="ECO:0000313" key="7">
    <source>
        <dbReference type="Proteomes" id="UP000033866"/>
    </source>
</evidence>
<dbReference type="Pfam" id="PF04545">
    <property type="entry name" value="Sigma70_r4"/>
    <property type="match status" value="1"/>
</dbReference>
<dbReference type="EMBL" id="LBPV01000008">
    <property type="protein sequence ID" value="KKP65947.1"/>
    <property type="molecule type" value="Genomic_DNA"/>
</dbReference>
<dbReference type="InterPro" id="IPR007624">
    <property type="entry name" value="RNA_pol_sigma70_r3"/>
</dbReference>
<dbReference type="GO" id="GO:0006352">
    <property type="term" value="P:DNA-templated transcription initiation"/>
    <property type="evidence" value="ECO:0007669"/>
    <property type="project" value="InterPro"/>
</dbReference>
<dbReference type="Gene3D" id="1.20.120.1810">
    <property type="match status" value="1"/>
</dbReference>
<keyword evidence="3" id="KW-0238">DNA-binding</keyword>
<dbReference type="InterPro" id="IPR013324">
    <property type="entry name" value="RNA_pol_sigma_r3/r4-like"/>
</dbReference>
<evidence type="ECO:0000313" key="6">
    <source>
        <dbReference type="EMBL" id="KKP65947.1"/>
    </source>
</evidence>
<dbReference type="Pfam" id="PF04539">
    <property type="entry name" value="Sigma70_r3"/>
    <property type="match status" value="1"/>
</dbReference>
<evidence type="ECO:0000259" key="5">
    <source>
        <dbReference type="PROSITE" id="PS00715"/>
    </source>
</evidence>
<reference evidence="6 7" key="1">
    <citation type="journal article" date="2015" name="Nature">
        <title>rRNA introns, odd ribosomes, and small enigmatic genomes across a large radiation of phyla.</title>
        <authorList>
            <person name="Brown C.T."/>
            <person name="Hug L.A."/>
            <person name="Thomas B.C."/>
            <person name="Sharon I."/>
            <person name="Castelle C.J."/>
            <person name="Singh A."/>
            <person name="Wilkins M.J."/>
            <person name="Williams K.H."/>
            <person name="Banfield J.F."/>
        </authorList>
    </citation>
    <scope>NUCLEOTIDE SEQUENCE [LARGE SCALE GENOMIC DNA]</scope>
</reference>
<dbReference type="Proteomes" id="UP000033866">
    <property type="component" value="Unassembled WGS sequence"/>
</dbReference>
<dbReference type="PANTHER" id="PTHR30603">
    <property type="entry name" value="RNA POLYMERASE SIGMA FACTOR RPO"/>
    <property type="match status" value="1"/>
</dbReference>
<evidence type="ECO:0000256" key="2">
    <source>
        <dbReference type="ARBA" id="ARBA00023082"/>
    </source>
</evidence>
<proteinExistence type="predicted"/>